<dbReference type="PROSITE" id="PS00518">
    <property type="entry name" value="ZF_RING_1"/>
    <property type="match status" value="5"/>
</dbReference>
<evidence type="ECO:0000313" key="15">
    <source>
        <dbReference type="EnsemblPlants" id="TuG1812G0200005888.01.T02"/>
    </source>
</evidence>
<accession>A0A8R7PLB9</accession>
<dbReference type="PROSITE" id="PS51873">
    <property type="entry name" value="TRIAD"/>
    <property type="match status" value="1"/>
</dbReference>
<comment type="cofactor">
    <cofactor evidence="2">
        <name>Zn(2+)</name>
        <dbReference type="ChEBI" id="CHEBI:29105"/>
    </cofactor>
</comment>
<evidence type="ECO:0000256" key="2">
    <source>
        <dbReference type="ARBA" id="ARBA00001947"/>
    </source>
</evidence>
<comment type="similarity">
    <text evidence="4">Belongs to the RBR family. Ariadne subfamily.</text>
</comment>
<organism evidence="15 16">
    <name type="scientific">Triticum urartu</name>
    <name type="common">Red wild einkorn</name>
    <name type="synonym">Crithodium urartu</name>
    <dbReference type="NCBI Taxonomy" id="4572"/>
    <lineage>
        <taxon>Eukaryota</taxon>
        <taxon>Viridiplantae</taxon>
        <taxon>Streptophyta</taxon>
        <taxon>Embryophyta</taxon>
        <taxon>Tracheophyta</taxon>
        <taxon>Spermatophyta</taxon>
        <taxon>Magnoliopsida</taxon>
        <taxon>Liliopsida</taxon>
        <taxon>Poales</taxon>
        <taxon>Poaceae</taxon>
        <taxon>BOP clade</taxon>
        <taxon>Pooideae</taxon>
        <taxon>Triticodae</taxon>
        <taxon>Triticeae</taxon>
        <taxon>Triticinae</taxon>
        <taxon>Triticum</taxon>
    </lineage>
</organism>
<dbReference type="Gene3D" id="3.30.40.10">
    <property type="entry name" value="Zinc/RING finger domain, C3HC4 (zinc finger)"/>
    <property type="match status" value="1"/>
</dbReference>
<dbReference type="FunFam" id="3.30.40.10:FF:000230">
    <property type="entry name" value="RBR-type E3 ubiquitin transferase"/>
    <property type="match status" value="1"/>
</dbReference>
<dbReference type="InterPro" id="IPR002867">
    <property type="entry name" value="IBR_dom"/>
</dbReference>
<evidence type="ECO:0000256" key="1">
    <source>
        <dbReference type="ARBA" id="ARBA00001798"/>
    </source>
</evidence>
<dbReference type="EnsemblPlants" id="TuG1812G0200005888.01.T02">
    <property type="protein sequence ID" value="TuG1812G0200005888.01.T02"/>
    <property type="gene ID" value="TuG1812G0200005888.01"/>
</dbReference>
<dbReference type="CDD" id="cd22582">
    <property type="entry name" value="BRcat_RBR_unk"/>
    <property type="match status" value="1"/>
</dbReference>
<evidence type="ECO:0000256" key="12">
    <source>
        <dbReference type="PROSITE-ProRule" id="PRU00175"/>
    </source>
</evidence>
<dbReference type="Gramene" id="TuG1812G0200005888.01.T02">
    <property type="protein sequence ID" value="TuG1812G0200005888.01.T02"/>
    <property type="gene ID" value="TuG1812G0200005888.01"/>
</dbReference>
<reference evidence="15" key="2">
    <citation type="submission" date="2018-03" db="EMBL/GenBank/DDBJ databases">
        <title>The Triticum urartu genome reveals the dynamic nature of wheat genome evolution.</title>
        <authorList>
            <person name="Ling H."/>
            <person name="Ma B."/>
            <person name="Shi X."/>
            <person name="Liu H."/>
            <person name="Dong L."/>
            <person name="Sun H."/>
            <person name="Cao Y."/>
            <person name="Gao Q."/>
            <person name="Zheng S."/>
            <person name="Li Y."/>
            <person name="Yu Y."/>
            <person name="Du H."/>
            <person name="Qi M."/>
            <person name="Li Y."/>
            <person name="Yu H."/>
            <person name="Cui Y."/>
            <person name="Wang N."/>
            <person name="Chen C."/>
            <person name="Wu H."/>
            <person name="Zhao Y."/>
            <person name="Zhang J."/>
            <person name="Li Y."/>
            <person name="Zhou W."/>
            <person name="Zhang B."/>
            <person name="Hu W."/>
            <person name="Eijk M."/>
            <person name="Tang J."/>
            <person name="Witsenboer H."/>
            <person name="Zhao S."/>
            <person name="Li Z."/>
            <person name="Zhang A."/>
            <person name="Wang D."/>
            <person name="Liang C."/>
        </authorList>
    </citation>
    <scope>NUCLEOTIDE SEQUENCE [LARGE SCALE GENOMIC DNA]</scope>
    <source>
        <strain evidence="15">cv. G1812</strain>
    </source>
</reference>
<name>A0A8R7PLB9_TRIUA</name>
<keyword evidence="7" id="KW-0479">Metal-binding</keyword>
<feature type="domain" description="RING-type" evidence="13">
    <location>
        <begin position="568"/>
        <end position="612"/>
    </location>
</feature>
<dbReference type="InterPro" id="IPR031127">
    <property type="entry name" value="E3_UB_ligase_RBR"/>
</dbReference>
<sequence>MATMRPQTILLPRRIDPMFIIDGNGGSLVNGNDIGDGKHFYCAKCMSVVPCACIRPCFSMCDHDFCSSCVAMKLPHNVARLKCTGESSTASEKYRGVTILRPETVQVPSRIDPMFITDGNEGSPVNDISDSKRFYCAKCMHVVPCACIRYNFTMCDHDFCSRCVAMKLRQNVARVKCTGESSTASEEYRSVTMLQPGTVQLPSRINPMFITDGNGCSPVNDISDSKRFYCAKCMHVVPCACMRYNFTMCDHDFCSRCVAMKLRQNVARVKCTGESSTASEEYRSVTMLQPGTVQLPSRIDPMFITDGNEGSPVNDISDSKRFYCAKCMHVVPCACMRYNFTMCDHDFCSRCVAMKLRQNVARVKCTGESSTASEEYRSVTMLQPETVLVSSRIAPLSITDGNEDSPVDNITDGKLFFCAKCLHVVPCACIRSNFTTCDRDFCSRCVGLKLCQNVPRVKCTVDNSTVAERYHSMAMVRPETAVSSRIDPNFVTGGNEDSPLVDGNDTGDDKHFYCAKCMHVVPCACIRSNFRTCNHDFCSRCVAVKLGQNIAHVGYSEGEDGDDDLFYCNICMEMVARTLKFSVNSCGHVFCSSCITQYVAAKLDNNVARVECLDPGCKGGVVELERCHDIIPPDLLDKWGFLLCESVLGTKRIYCPYRECSAPLLADSEAGVTAVTEAECPHCHRLFCVRCAVPWHGGITCNEFQKLGLDERGPEDILLRRLVGREGWQRCPKCQMYVEKSEGCNYIKCRCGYSFCYRCASKLSALNHFCNKCKR</sequence>
<dbReference type="PANTHER" id="PTHR11685">
    <property type="entry name" value="RBR FAMILY RING FINGER AND IBR DOMAIN-CONTAINING"/>
    <property type="match status" value="1"/>
</dbReference>
<evidence type="ECO:0000256" key="10">
    <source>
        <dbReference type="ARBA" id="ARBA00022786"/>
    </source>
</evidence>
<evidence type="ECO:0000256" key="7">
    <source>
        <dbReference type="ARBA" id="ARBA00022723"/>
    </source>
</evidence>
<dbReference type="Proteomes" id="UP000015106">
    <property type="component" value="Chromosome 2"/>
</dbReference>
<dbReference type="GO" id="GO:0016567">
    <property type="term" value="P:protein ubiquitination"/>
    <property type="evidence" value="ECO:0007669"/>
    <property type="project" value="InterPro"/>
</dbReference>
<keyword evidence="11" id="KW-0862">Zinc</keyword>
<keyword evidence="10" id="KW-0833">Ubl conjugation pathway</keyword>
<dbReference type="AlphaFoldDB" id="A0A8R7PLB9"/>
<dbReference type="Pfam" id="PF13923">
    <property type="entry name" value="zf-C3HC4_2"/>
    <property type="match status" value="1"/>
</dbReference>
<dbReference type="InterPro" id="IPR044066">
    <property type="entry name" value="TRIAD_supradom"/>
</dbReference>
<evidence type="ECO:0000313" key="16">
    <source>
        <dbReference type="Proteomes" id="UP000015106"/>
    </source>
</evidence>
<dbReference type="InterPro" id="IPR013083">
    <property type="entry name" value="Znf_RING/FYVE/PHD"/>
</dbReference>
<evidence type="ECO:0000256" key="8">
    <source>
        <dbReference type="ARBA" id="ARBA00022737"/>
    </source>
</evidence>
<proteinExistence type="inferred from homology"/>
<comment type="catalytic activity">
    <reaction evidence="1">
        <text>[E2 ubiquitin-conjugating enzyme]-S-ubiquitinyl-L-cysteine + [acceptor protein]-L-lysine = [E2 ubiquitin-conjugating enzyme]-L-cysteine + [acceptor protein]-N(6)-ubiquitinyl-L-lysine.</text>
        <dbReference type="EC" id="2.3.2.31"/>
    </reaction>
</comment>
<keyword evidence="9 12" id="KW-0863">Zinc-finger</keyword>
<reference evidence="16" key="1">
    <citation type="journal article" date="2013" name="Nature">
        <title>Draft genome of the wheat A-genome progenitor Triticum urartu.</title>
        <authorList>
            <person name="Ling H.Q."/>
            <person name="Zhao S."/>
            <person name="Liu D."/>
            <person name="Wang J."/>
            <person name="Sun H."/>
            <person name="Zhang C."/>
            <person name="Fan H."/>
            <person name="Li D."/>
            <person name="Dong L."/>
            <person name="Tao Y."/>
            <person name="Gao C."/>
            <person name="Wu H."/>
            <person name="Li Y."/>
            <person name="Cui Y."/>
            <person name="Guo X."/>
            <person name="Zheng S."/>
            <person name="Wang B."/>
            <person name="Yu K."/>
            <person name="Liang Q."/>
            <person name="Yang W."/>
            <person name="Lou X."/>
            <person name="Chen J."/>
            <person name="Feng M."/>
            <person name="Jian J."/>
            <person name="Zhang X."/>
            <person name="Luo G."/>
            <person name="Jiang Y."/>
            <person name="Liu J."/>
            <person name="Wang Z."/>
            <person name="Sha Y."/>
            <person name="Zhang B."/>
            <person name="Wu H."/>
            <person name="Tang D."/>
            <person name="Shen Q."/>
            <person name="Xue P."/>
            <person name="Zou S."/>
            <person name="Wang X."/>
            <person name="Liu X."/>
            <person name="Wang F."/>
            <person name="Yang Y."/>
            <person name="An X."/>
            <person name="Dong Z."/>
            <person name="Zhang K."/>
            <person name="Zhang X."/>
            <person name="Luo M.C."/>
            <person name="Dvorak J."/>
            <person name="Tong Y."/>
            <person name="Wang J."/>
            <person name="Yang H."/>
            <person name="Li Z."/>
            <person name="Wang D."/>
            <person name="Zhang A."/>
            <person name="Wang J."/>
        </authorList>
    </citation>
    <scope>NUCLEOTIDE SEQUENCE</scope>
    <source>
        <strain evidence="16">cv. G1812</strain>
    </source>
</reference>
<dbReference type="EC" id="2.3.2.31" evidence="5"/>
<dbReference type="SMART" id="SM00184">
    <property type="entry name" value="RING"/>
    <property type="match status" value="4"/>
</dbReference>
<dbReference type="SMART" id="SM00647">
    <property type="entry name" value="IBR"/>
    <property type="match status" value="2"/>
</dbReference>
<comment type="function">
    <text evidence="3">Might act as an E3 ubiquitin-protein ligase, or as part of E3 complex, which accepts ubiquitin from specific E2 ubiquitin-conjugating enzymes and then transfers it to substrates.</text>
</comment>
<dbReference type="SUPFAM" id="SSF57850">
    <property type="entry name" value="RING/U-box"/>
    <property type="match status" value="3"/>
</dbReference>
<keyword evidence="8" id="KW-0677">Repeat</keyword>
<protein>
    <recommendedName>
        <fullName evidence="5">RBR-type E3 ubiquitin transferase</fullName>
        <ecNumber evidence="5">2.3.2.31</ecNumber>
    </recommendedName>
</protein>
<dbReference type="GO" id="GO:0008270">
    <property type="term" value="F:zinc ion binding"/>
    <property type="evidence" value="ECO:0007669"/>
    <property type="project" value="UniProtKB-KW"/>
</dbReference>
<reference evidence="15" key="3">
    <citation type="submission" date="2022-06" db="UniProtKB">
        <authorList>
            <consortium name="EnsemblPlants"/>
        </authorList>
    </citation>
    <scope>IDENTIFICATION</scope>
</reference>
<evidence type="ECO:0000256" key="5">
    <source>
        <dbReference type="ARBA" id="ARBA00012251"/>
    </source>
</evidence>
<evidence type="ECO:0000256" key="4">
    <source>
        <dbReference type="ARBA" id="ARBA00005884"/>
    </source>
</evidence>
<keyword evidence="6" id="KW-0808">Transferase</keyword>
<dbReference type="Gene3D" id="1.20.120.1750">
    <property type="match status" value="1"/>
</dbReference>
<dbReference type="Pfam" id="PF01485">
    <property type="entry name" value="IBR"/>
    <property type="match status" value="1"/>
</dbReference>
<keyword evidence="16" id="KW-1185">Reference proteome</keyword>
<dbReference type="CDD" id="cd22584">
    <property type="entry name" value="Rcat_RBR_unk"/>
    <property type="match status" value="1"/>
</dbReference>
<evidence type="ECO:0000256" key="3">
    <source>
        <dbReference type="ARBA" id="ARBA00003976"/>
    </source>
</evidence>
<evidence type="ECO:0000259" key="14">
    <source>
        <dbReference type="PROSITE" id="PS51873"/>
    </source>
</evidence>
<evidence type="ECO:0000256" key="6">
    <source>
        <dbReference type="ARBA" id="ARBA00022679"/>
    </source>
</evidence>
<dbReference type="InterPro" id="IPR017907">
    <property type="entry name" value="Znf_RING_CS"/>
</dbReference>
<evidence type="ECO:0000259" key="13">
    <source>
        <dbReference type="PROSITE" id="PS50089"/>
    </source>
</evidence>
<evidence type="ECO:0000256" key="11">
    <source>
        <dbReference type="ARBA" id="ARBA00022833"/>
    </source>
</evidence>
<dbReference type="PROSITE" id="PS50089">
    <property type="entry name" value="ZF_RING_2"/>
    <property type="match status" value="1"/>
</dbReference>
<dbReference type="InterPro" id="IPR001841">
    <property type="entry name" value="Znf_RING"/>
</dbReference>
<feature type="domain" description="RING-type" evidence="14">
    <location>
        <begin position="564"/>
        <end position="775"/>
    </location>
</feature>
<dbReference type="GO" id="GO:0061630">
    <property type="term" value="F:ubiquitin protein ligase activity"/>
    <property type="evidence" value="ECO:0007669"/>
    <property type="project" value="UniProtKB-EC"/>
</dbReference>
<evidence type="ECO:0000256" key="9">
    <source>
        <dbReference type="ARBA" id="ARBA00022771"/>
    </source>
</evidence>